<dbReference type="InterPro" id="IPR053714">
    <property type="entry name" value="Iso_Racemase_Enz_sf"/>
</dbReference>
<dbReference type="PANTHER" id="PTHR40267">
    <property type="entry name" value="BLR3294 PROTEIN"/>
    <property type="match status" value="1"/>
</dbReference>
<dbReference type="GO" id="GO:0016853">
    <property type="term" value="F:isomerase activity"/>
    <property type="evidence" value="ECO:0007669"/>
    <property type="project" value="UniProtKB-KW"/>
</dbReference>
<dbReference type="PANTHER" id="PTHR40267:SF1">
    <property type="entry name" value="BLR3294 PROTEIN"/>
    <property type="match status" value="1"/>
</dbReference>
<organism evidence="1 2">
    <name type="scientific">Paracandidimonas soli</name>
    <dbReference type="NCBI Taxonomy" id="1917182"/>
    <lineage>
        <taxon>Bacteria</taxon>
        <taxon>Pseudomonadati</taxon>
        <taxon>Pseudomonadota</taxon>
        <taxon>Betaproteobacteria</taxon>
        <taxon>Burkholderiales</taxon>
        <taxon>Alcaligenaceae</taxon>
        <taxon>Paracandidimonas</taxon>
    </lineage>
</organism>
<reference evidence="1 2" key="1">
    <citation type="submission" date="2019-03" db="EMBL/GenBank/DDBJ databases">
        <title>Genomic Encyclopedia of Type Strains, Phase IV (KMG-IV): sequencing the most valuable type-strain genomes for metagenomic binning, comparative biology and taxonomic classification.</title>
        <authorList>
            <person name="Goeker M."/>
        </authorList>
    </citation>
    <scope>NUCLEOTIDE SEQUENCE [LARGE SCALE GENOMIC DNA]</scope>
    <source>
        <strain evidence="1 2">DSM 100048</strain>
    </source>
</reference>
<evidence type="ECO:0000313" key="1">
    <source>
        <dbReference type="EMBL" id="TCU95974.1"/>
    </source>
</evidence>
<keyword evidence="2" id="KW-1185">Reference proteome</keyword>
<gene>
    <name evidence="1" type="ORF">EV686_10732</name>
</gene>
<comment type="caution">
    <text evidence="1">The sequence shown here is derived from an EMBL/GenBank/DDBJ whole genome shotgun (WGS) entry which is preliminary data.</text>
</comment>
<dbReference type="Gene3D" id="3.40.50.12500">
    <property type="match status" value="1"/>
</dbReference>
<protein>
    <submittedName>
        <fullName evidence="1">Maleate isomerase</fullName>
    </submittedName>
</protein>
<accession>A0A4R3V134</accession>
<dbReference type="Proteomes" id="UP000294692">
    <property type="component" value="Unassembled WGS sequence"/>
</dbReference>
<proteinExistence type="predicted"/>
<sequence length="251" mass="27321">MNTPIRTIVKLGVLLPEGNITCETEFPALAPAGHSFHYQRLHREGTVLTQASLLSMQDSVDDATNALLMPRPAAMVYACTSGTFLAGHDKHADMANRMEALSGVPCITTASAMLYALKRVNAQRIHMLTPYPEAINQTECDFLRFHGIDVVRPDTFGCRDSDEIRALSWQQVLDRVRSHHADASNADALFLSCTNMPALEAIETLEAELGIPVISSNSASAWAVLRLAGYHQTIAAIGALGKLDYQSISDQ</sequence>
<dbReference type="PIRSF" id="PIRSF015736">
    <property type="entry name" value="MI"/>
    <property type="match status" value="1"/>
</dbReference>
<dbReference type="InterPro" id="IPR026286">
    <property type="entry name" value="MaiA/AMDase"/>
</dbReference>
<dbReference type="AlphaFoldDB" id="A0A4R3V134"/>
<dbReference type="Pfam" id="PF17645">
    <property type="entry name" value="Amdase"/>
    <property type="match status" value="1"/>
</dbReference>
<name>A0A4R3V134_9BURK</name>
<evidence type="ECO:0000313" key="2">
    <source>
        <dbReference type="Proteomes" id="UP000294692"/>
    </source>
</evidence>
<dbReference type="EMBL" id="SMBX01000007">
    <property type="protein sequence ID" value="TCU95974.1"/>
    <property type="molecule type" value="Genomic_DNA"/>
</dbReference>
<dbReference type="OrthoDB" id="483160at2"/>
<dbReference type="RefSeq" id="WP_132477464.1">
    <property type="nucleotide sequence ID" value="NZ_JBHRVM010000001.1"/>
</dbReference>
<keyword evidence="1" id="KW-0413">Isomerase</keyword>